<comment type="caution">
    <text evidence="1">The sequence shown here is derived from an EMBL/GenBank/DDBJ whole genome shotgun (WGS) entry which is preliminary data.</text>
</comment>
<dbReference type="PIRSF" id="PIRSF018634">
    <property type="entry name" value="UCP018634"/>
    <property type="match status" value="1"/>
</dbReference>
<protein>
    <recommendedName>
        <fullName evidence="3">Type II toxin-antitoxin system RelE/ParE family toxin</fullName>
    </recommendedName>
</protein>
<name>A0A2A2ABI1_9BURK</name>
<dbReference type="Pfam" id="PF06296">
    <property type="entry name" value="RelE"/>
    <property type="match status" value="1"/>
</dbReference>
<dbReference type="AlphaFoldDB" id="A0A2A2ABI1"/>
<dbReference type="EMBL" id="NSJF01000002">
    <property type="protein sequence ID" value="PAT35143.1"/>
    <property type="molecule type" value="Genomic_DNA"/>
</dbReference>
<accession>A0A2A2ABI1</accession>
<evidence type="ECO:0008006" key="3">
    <source>
        <dbReference type="Google" id="ProtNLM"/>
    </source>
</evidence>
<organism evidence="1 2">
    <name type="scientific">Vandammella animalimorsus</name>
    <dbReference type="NCBI Taxonomy" id="2029117"/>
    <lineage>
        <taxon>Bacteria</taxon>
        <taxon>Pseudomonadati</taxon>
        <taxon>Pseudomonadota</taxon>
        <taxon>Betaproteobacteria</taxon>
        <taxon>Burkholderiales</taxon>
        <taxon>Comamonadaceae</taxon>
        <taxon>Vandammella</taxon>
    </lineage>
</organism>
<sequence>MSRVFKTRYFSRWMRKTALTDPALCAAVEEMRCGLVDADLGGGVVKKRVALPGRGKSGGARTLVATRLGNRWFFVFGFEKSARANISAVELEALQALASQLLARTPAQLNKAVEDGFLQEICHERQDPHQASRQESDP</sequence>
<dbReference type="InterPro" id="IPR009387">
    <property type="entry name" value="HigB-2"/>
</dbReference>
<dbReference type="Proteomes" id="UP000217999">
    <property type="component" value="Unassembled WGS sequence"/>
</dbReference>
<gene>
    <name evidence="1" type="ORF">CK620_04305</name>
</gene>
<reference evidence="1 2" key="1">
    <citation type="submission" date="2017-08" db="EMBL/GenBank/DDBJ databases">
        <title>WGS of Clinical strains of the CDC Group NO-1 linked to zoonotic infections in humans.</title>
        <authorList>
            <person name="Bernier A.-M."/>
            <person name="Bernard K."/>
        </authorList>
    </citation>
    <scope>NUCLEOTIDE SEQUENCE [LARGE SCALE GENOMIC DNA]</scope>
    <source>
        <strain evidence="1 2">NML03-0146</strain>
    </source>
</reference>
<proteinExistence type="predicted"/>
<evidence type="ECO:0000313" key="2">
    <source>
        <dbReference type="Proteomes" id="UP000217999"/>
    </source>
</evidence>
<evidence type="ECO:0000313" key="1">
    <source>
        <dbReference type="EMBL" id="PAT35143.1"/>
    </source>
</evidence>